<evidence type="ECO:0000313" key="3">
    <source>
        <dbReference type="Proteomes" id="UP001190700"/>
    </source>
</evidence>
<comment type="caution">
    <text evidence="2">The sequence shown here is derived from an EMBL/GenBank/DDBJ whole genome shotgun (WGS) entry which is preliminary data.</text>
</comment>
<name>A0AAE0FK45_9CHLO</name>
<sequence>MAYSGQDTEAHLTSRLDNIEHMLQRLNKRLNAVTKNTYGLLTARGYYMGGTPPGESAFYCPAVDDFENDVARHALPDRPGRERQRRLCVSLPSTWTDIDTPSSLPRNMIQNPLRLRDQRAATVEALTLVLRPAKMFRGLEFAT</sequence>
<accession>A0AAE0FK45</accession>
<proteinExistence type="predicted"/>
<dbReference type="EMBL" id="LGRX02017101">
    <property type="protein sequence ID" value="KAK3261164.1"/>
    <property type="molecule type" value="Genomic_DNA"/>
</dbReference>
<evidence type="ECO:0000313" key="2">
    <source>
        <dbReference type="EMBL" id="KAK3261164.1"/>
    </source>
</evidence>
<keyword evidence="1" id="KW-0175">Coiled coil</keyword>
<organism evidence="2 3">
    <name type="scientific">Cymbomonas tetramitiformis</name>
    <dbReference type="NCBI Taxonomy" id="36881"/>
    <lineage>
        <taxon>Eukaryota</taxon>
        <taxon>Viridiplantae</taxon>
        <taxon>Chlorophyta</taxon>
        <taxon>Pyramimonadophyceae</taxon>
        <taxon>Pyramimonadales</taxon>
        <taxon>Pyramimonadaceae</taxon>
        <taxon>Cymbomonas</taxon>
    </lineage>
</organism>
<keyword evidence="3" id="KW-1185">Reference proteome</keyword>
<gene>
    <name evidence="2" type="ORF">CYMTET_29919</name>
</gene>
<protein>
    <submittedName>
        <fullName evidence="2">Uncharacterized protein</fullName>
    </submittedName>
</protein>
<reference evidence="2 3" key="1">
    <citation type="journal article" date="2015" name="Genome Biol. Evol.">
        <title>Comparative Genomics of a Bacterivorous Green Alga Reveals Evolutionary Causalities and Consequences of Phago-Mixotrophic Mode of Nutrition.</title>
        <authorList>
            <person name="Burns J.A."/>
            <person name="Paasch A."/>
            <person name="Narechania A."/>
            <person name="Kim E."/>
        </authorList>
    </citation>
    <scope>NUCLEOTIDE SEQUENCE [LARGE SCALE GENOMIC DNA]</scope>
    <source>
        <strain evidence="2 3">PLY_AMNH</strain>
    </source>
</reference>
<dbReference type="Proteomes" id="UP001190700">
    <property type="component" value="Unassembled WGS sequence"/>
</dbReference>
<feature type="coiled-coil region" evidence="1">
    <location>
        <begin position="9"/>
        <end position="36"/>
    </location>
</feature>
<evidence type="ECO:0000256" key="1">
    <source>
        <dbReference type="SAM" id="Coils"/>
    </source>
</evidence>
<dbReference type="AlphaFoldDB" id="A0AAE0FK45"/>